<protein>
    <submittedName>
        <fullName evidence="2">Spore germination cell wall hydrolase CwlJ-like protein</fullName>
    </submittedName>
</protein>
<feature type="domain" description="Cell wall hydrolase SleB" evidence="1">
    <location>
        <begin position="71"/>
        <end position="168"/>
    </location>
</feature>
<keyword evidence="2" id="KW-0378">Hydrolase</keyword>
<name>A0A368YV36_9HYPH</name>
<accession>A0A368YV36</accession>
<dbReference type="GO" id="GO:0016787">
    <property type="term" value="F:hydrolase activity"/>
    <property type="evidence" value="ECO:0007669"/>
    <property type="project" value="UniProtKB-KW"/>
</dbReference>
<dbReference type="InterPro" id="IPR011105">
    <property type="entry name" value="Cell_wall_hydrolase_SleB"/>
</dbReference>
<keyword evidence="3" id="KW-1185">Reference proteome</keyword>
<reference evidence="2 3" key="1">
    <citation type="submission" date="2018-07" db="EMBL/GenBank/DDBJ databases">
        <title>Genomic Encyclopedia of Type Strains, Phase III (KMG-III): the genomes of soil and plant-associated and newly described type strains.</title>
        <authorList>
            <person name="Whitman W."/>
        </authorList>
    </citation>
    <scope>NUCLEOTIDE SEQUENCE [LARGE SCALE GENOMIC DNA]</scope>
    <source>
        <strain evidence="2 3">31-25a</strain>
    </source>
</reference>
<dbReference type="Gene3D" id="1.10.10.2520">
    <property type="entry name" value="Cell wall hydrolase SleB, domain 1"/>
    <property type="match status" value="1"/>
</dbReference>
<comment type="caution">
    <text evidence="2">The sequence shown here is derived from an EMBL/GenBank/DDBJ whole genome shotgun (WGS) entry which is preliminary data.</text>
</comment>
<dbReference type="Pfam" id="PF07486">
    <property type="entry name" value="Hydrolase_2"/>
    <property type="match status" value="1"/>
</dbReference>
<dbReference type="EMBL" id="QPJM01000006">
    <property type="protein sequence ID" value="RCW83136.1"/>
    <property type="molecule type" value="Genomic_DNA"/>
</dbReference>
<evidence type="ECO:0000313" key="2">
    <source>
        <dbReference type="EMBL" id="RCW83136.1"/>
    </source>
</evidence>
<dbReference type="PROSITE" id="PS51257">
    <property type="entry name" value="PROKAR_LIPOPROTEIN"/>
    <property type="match status" value="1"/>
</dbReference>
<dbReference type="RefSeq" id="WP_245426312.1">
    <property type="nucleotide sequence ID" value="NZ_QPJM01000006.1"/>
</dbReference>
<dbReference type="InterPro" id="IPR042047">
    <property type="entry name" value="SleB_dom1"/>
</dbReference>
<gene>
    <name evidence="2" type="ORF">C7476_106170</name>
</gene>
<evidence type="ECO:0000313" key="3">
    <source>
        <dbReference type="Proteomes" id="UP000253324"/>
    </source>
</evidence>
<sequence length="314" mass="32902">MNGVGRGKLHSVIGIVAAAGLVTGCTTSQNSGKLSAGLTTHSGTKTTSYAYTPKDKECLERAMFFESNRSSKEGLLAVGTVVMNRLDSGKWGNSICGVVGQKNQFAPGVLSRPMRSAALPDVQAAADAVLKGERNPKVKNAMYFHTAGLRFPYKNMHYTVVAGGNAFYEKRDRYHSADIASNDASRAIANAYIASTRMAGGNVQMASAASVTTTTSTATSGRVVKDTSQQPIVVAQADLPLPPQMAFASDRVAVPADPPVQAMEYTAPQPVTMPAGTAEGTLQASALAYEAPTAKKVDAIGQMLLAQDRPNSLN</sequence>
<dbReference type="AlphaFoldDB" id="A0A368YV36"/>
<proteinExistence type="predicted"/>
<evidence type="ECO:0000259" key="1">
    <source>
        <dbReference type="Pfam" id="PF07486"/>
    </source>
</evidence>
<organism evidence="2 3">
    <name type="scientific">Phyllobacterium bourgognense</name>
    <dbReference type="NCBI Taxonomy" id="314236"/>
    <lineage>
        <taxon>Bacteria</taxon>
        <taxon>Pseudomonadati</taxon>
        <taxon>Pseudomonadota</taxon>
        <taxon>Alphaproteobacteria</taxon>
        <taxon>Hyphomicrobiales</taxon>
        <taxon>Phyllobacteriaceae</taxon>
        <taxon>Phyllobacterium</taxon>
    </lineage>
</organism>
<dbReference type="Proteomes" id="UP000253324">
    <property type="component" value="Unassembled WGS sequence"/>
</dbReference>